<organism evidence="2 3">
    <name type="scientific">Crocosphaera watsonii WH 0005</name>
    <dbReference type="NCBI Taxonomy" id="423472"/>
    <lineage>
        <taxon>Bacteria</taxon>
        <taxon>Bacillati</taxon>
        <taxon>Cyanobacteriota</taxon>
        <taxon>Cyanophyceae</taxon>
        <taxon>Oscillatoriophycideae</taxon>
        <taxon>Chroococcales</taxon>
        <taxon>Aphanothecaceae</taxon>
        <taxon>Crocosphaera</taxon>
    </lineage>
</organism>
<comment type="caution">
    <text evidence="2">The sequence shown here is derived from an EMBL/GenBank/DDBJ whole genome shotgun (WGS) entry which is preliminary data.</text>
</comment>
<proteinExistence type="predicted"/>
<reference evidence="2 3" key="1">
    <citation type="submission" date="2013-01" db="EMBL/GenBank/DDBJ databases">
        <authorList>
            <person name="Bench S."/>
        </authorList>
    </citation>
    <scope>NUCLEOTIDE SEQUENCE [LARGE SCALE GENOMIC DNA]</scope>
    <source>
        <strain evidence="2 3">WH 0005</strain>
    </source>
</reference>
<evidence type="ECO:0000313" key="2">
    <source>
        <dbReference type="EMBL" id="CCQ56764.1"/>
    </source>
</evidence>
<dbReference type="Proteomes" id="UP000017981">
    <property type="component" value="Unassembled WGS sequence"/>
</dbReference>
<keyword evidence="1" id="KW-0472">Membrane</keyword>
<keyword evidence="1" id="KW-1133">Transmembrane helix</keyword>
<dbReference type="EMBL" id="CAQL01000693">
    <property type="protein sequence ID" value="CCQ56764.1"/>
    <property type="molecule type" value="Genomic_DNA"/>
</dbReference>
<accession>T2IV37</accession>
<gene>
    <name evidence="2" type="ORF">CWATWH0005_2579</name>
</gene>
<feature type="transmembrane region" description="Helical" evidence="1">
    <location>
        <begin position="6"/>
        <end position="29"/>
    </location>
</feature>
<keyword evidence="1" id="KW-0812">Transmembrane</keyword>
<sequence length="65" mass="7503">MSEARIYQDIILLCPCRGLILCFTLLLIFSQLKPDYYINVDLNFCQVGKVFSIIISLDKFLVCQP</sequence>
<evidence type="ECO:0000256" key="1">
    <source>
        <dbReference type="SAM" id="Phobius"/>
    </source>
</evidence>
<name>T2IV37_CROWT</name>
<reference evidence="2 3" key="2">
    <citation type="submission" date="2013-09" db="EMBL/GenBank/DDBJ databases">
        <title>Whole genome comparison of six Crocosphaera watsonii strains with differing phenotypes.</title>
        <authorList>
            <person name="Bench S.R."/>
            <person name="Heller P."/>
            <person name="Frank I."/>
            <person name="Arciniega M."/>
            <person name="Shilova I.N."/>
            <person name="Zehr J.P."/>
        </authorList>
    </citation>
    <scope>NUCLEOTIDE SEQUENCE [LARGE SCALE GENOMIC DNA]</scope>
    <source>
        <strain evidence="2 3">WH 0005</strain>
    </source>
</reference>
<dbReference type="AlphaFoldDB" id="T2IV37"/>
<protein>
    <submittedName>
        <fullName evidence="2">Uncharacterized protein</fullName>
    </submittedName>
</protein>
<evidence type="ECO:0000313" key="3">
    <source>
        <dbReference type="Proteomes" id="UP000017981"/>
    </source>
</evidence>